<feature type="region of interest" description="Disordered" evidence="1">
    <location>
        <begin position="1"/>
        <end position="26"/>
    </location>
</feature>
<accession>A0A2R6X217</accession>
<evidence type="ECO:0000256" key="1">
    <source>
        <dbReference type="SAM" id="MobiDB-lite"/>
    </source>
</evidence>
<evidence type="ECO:0000313" key="2">
    <source>
        <dbReference type="EMBL" id="PTQ40121.1"/>
    </source>
</evidence>
<keyword evidence="3" id="KW-1185">Reference proteome</keyword>
<gene>
    <name evidence="2" type="ORF">MARPO_0041s0023</name>
</gene>
<proteinExistence type="predicted"/>
<dbReference type="Gramene" id="Mp4g17410.1">
    <property type="protein sequence ID" value="Mp4g17410.1.cds1"/>
    <property type="gene ID" value="Mp4g17410"/>
</dbReference>
<protein>
    <submittedName>
        <fullName evidence="2">Uncharacterized protein</fullName>
    </submittedName>
</protein>
<dbReference type="AlphaFoldDB" id="A0A2R6X217"/>
<dbReference type="EMBL" id="KZ772713">
    <property type="protein sequence ID" value="PTQ40121.1"/>
    <property type="molecule type" value="Genomic_DNA"/>
</dbReference>
<organism evidence="2 3">
    <name type="scientific">Marchantia polymorpha</name>
    <name type="common">Common liverwort</name>
    <name type="synonym">Marchantia aquatica</name>
    <dbReference type="NCBI Taxonomy" id="3197"/>
    <lineage>
        <taxon>Eukaryota</taxon>
        <taxon>Viridiplantae</taxon>
        <taxon>Streptophyta</taxon>
        <taxon>Embryophyta</taxon>
        <taxon>Marchantiophyta</taxon>
        <taxon>Marchantiopsida</taxon>
        <taxon>Marchantiidae</taxon>
        <taxon>Marchantiales</taxon>
        <taxon>Marchantiaceae</taxon>
        <taxon>Marchantia</taxon>
    </lineage>
</organism>
<evidence type="ECO:0000313" key="3">
    <source>
        <dbReference type="Proteomes" id="UP000244005"/>
    </source>
</evidence>
<feature type="compositionally biased region" description="Basic and acidic residues" evidence="1">
    <location>
        <begin position="1"/>
        <end position="14"/>
    </location>
</feature>
<dbReference type="Proteomes" id="UP000244005">
    <property type="component" value="Unassembled WGS sequence"/>
</dbReference>
<reference evidence="3" key="1">
    <citation type="journal article" date="2017" name="Cell">
        <title>Insights into land plant evolution garnered from the Marchantia polymorpha genome.</title>
        <authorList>
            <person name="Bowman J.L."/>
            <person name="Kohchi T."/>
            <person name="Yamato K.T."/>
            <person name="Jenkins J."/>
            <person name="Shu S."/>
            <person name="Ishizaki K."/>
            <person name="Yamaoka S."/>
            <person name="Nishihama R."/>
            <person name="Nakamura Y."/>
            <person name="Berger F."/>
            <person name="Adam C."/>
            <person name="Aki S.S."/>
            <person name="Althoff F."/>
            <person name="Araki T."/>
            <person name="Arteaga-Vazquez M.A."/>
            <person name="Balasubrmanian S."/>
            <person name="Barry K."/>
            <person name="Bauer D."/>
            <person name="Boehm C.R."/>
            <person name="Briginshaw L."/>
            <person name="Caballero-Perez J."/>
            <person name="Catarino B."/>
            <person name="Chen F."/>
            <person name="Chiyoda S."/>
            <person name="Chovatia M."/>
            <person name="Davies K.M."/>
            <person name="Delmans M."/>
            <person name="Demura T."/>
            <person name="Dierschke T."/>
            <person name="Dolan L."/>
            <person name="Dorantes-Acosta A.E."/>
            <person name="Eklund D.M."/>
            <person name="Florent S.N."/>
            <person name="Flores-Sandoval E."/>
            <person name="Fujiyama A."/>
            <person name="Fukuzawa H."/>
            <person name="Galik B."/>
            <person name="Grimanelli D."/>
            <person name="Grimwood J."/>
            <person name="Grossniklaus U."/>
            <person name="Hamada T."/>
            <person name="Haseloff J."/>
            <person name="Hetherington A.J."/>
            <person name="Higo A."/>
            <person name="Hirakawa Y."/>
            <person name="Hundley H.N."/>
            <person name="Ikeda Y."/>
            <person name="Inoue K."/>
            <person name="Inoue S.I."/>
            <person name="Ishida S."/>
            <person name="Jia Q."/>
            <person name="Kakita M."/>
            <person name="Kanazawa T."/>
            <person name="Kawai Y."/>
            <person name="Kawashima T."/>
            <person name="Kennedy M."/>
            <person name="Kinose K."/>
            <person name="Kinoshita T."/>
            <person name="Kohara Y."/>
            <person name="Koide E."/>
            <person name="Komatsu K."/>
            <person name="Kopischke S."/>
            <person name="Kubo M."/>
            <person name="Kyozuka J."/>
            <person name="Lagercrantz U."/>
            <person name="Lin S.S."/>
            <person name="Lindquist E."/>
            <person name="Lipzen A.M."/>
            <person name="Lu C.W."/>
            <person name="De Luna E."/>
            <person name="Martienssen R.A."/>
            <person name="Minamino N."/>
            <person name="Mizutani M."/>
            <person name="Mizutani M."/>
            <person name="Mochizuki N."/>
            <person name="Monte I."/>
            <person name="Mosher R."/>
            <person name="Nagasaki H."/>
            <person name="Nakagami H."/>
            <person name="Naramoto S."/>
            <person name="Nishitani K."/>
            <person name="Ohtani M."/>
            <person name="Okamoto T."/>
            <person name="Okumura M."/>
            <person name="Phillips J."/>
            <person name="Pollak B."/>
            <person name="Reinders A."/>
            <person name="Rovekamp M."/>
            <person name="Sano R."/>
            <person name="Sawa S."/>
            <person name="Schmid M.W."/>
            <person name="Shirakawa M."/>
            <person name="Solano R."/>
            <person name="Spunde A."/>
            <person name="Suetsugu N."/>
            <person name="Sugano S."/>
            <person name="Sugiyama A."/>
            <person name="Sun R."/>
            <person name="Suzuki Y."/>
            <person name="Takenaka M."/>
            <person name="Takezawa D."/>
            <person name="Tomogane H."/>
            <person name="Tsuzuki M."/>
            <person name="Ueda T."/>
            <person name="Umeda M."/>
            <person name="Ward J.M."/>
            <person name="Watanabe Y."/>
            <person name="Yazaki K."/>
            <person name="Yokoyama R."/>
            <person name="Yoshitake Y."/>
            <person name="Yotsui I."/>
            <person name="Zachgo S."/>
            <person name="Schmutz J."/>
        </authorList>
    </citation>
    <scope>NUCLEOTIDE SEQUENCE [LARGE SCALE GENOMIC DNA]</scope>
    <source>
        <strain evidence="3">Tak-1</strain>
    </source>
</reference>
<name>A0A2R6X217_MARPO</name>
<sequence>MHRKAKSVEYENDQRSSSLNRGLEHSISPALKLDKTKFARPQNKISMTCPQEESIPFANSQLVDECLDPGHSL</sequence>